<protein>
    <submittedName>
        <fullName evidence="3">Oxidoreductase, putative</fullName>
    </submittedName>
</protein>
<dbReference type="InterPro" id="IPR002347">
    <property type="entry name" value="SDR_fam"/>
</dbReference>
<dbReference type="Proteomes" id="UP000003257">
    <property type="component" value="Unassembled WGS sequence"/>
</dbReference>
<dbReference type="CDD" id="cd05233">
    <property type="entry name" value="SDR_c"/>
    <property type="match status" value="1"/>
</dbReference>
<dbReference type="PANTHER" id="PTHR44196:SF4">
    <property type="entry name" value="SHORT CHAIN DEHYDROGENASE"/>
    <property type="match status" value="1"/>
</dbReference>
<evidence type="ECO:0000313" key="3">
    <source>
        <dbReference type="EMBL" id="EDQ03989.1"/>
    </source>
</evidence>
<dbReference type="PRINTS" id="PR00081">
    <property type="entry name" value="GDHRDH"/>
</dbReference>
<dbReference type="SUPFAM" id="SSF51735">
    <property type="entry name" value="NAD(P)-binding Rossmann-fold domains"/>
    <property type="match status" value="1"/>
</dbReference>
<dbReference type="PANTHER" id="PTHR44196">
    <property type="entry name" value="DEHYDROGENASE/REDUCTASE SDR FAMILY MEMBER 7B"/>
    <property type="match status" value="1"/>
</dbReference>
<dbReference type="InterPro" id="IPR036291">
    <property type="entry name" value="NAD(P)-bd_dom_sf"/>
</dbReference>
<proteinExistence type="inferred from homology"/>
<accession>A0ABM9X3C5</accession>
<evidence type="ECO:0000313" key="4">
    <source>
        <dbReference type="Proteomes" id="UP000003257"/>
    </source>
</evidence>
<dbReference type="Gene3D" id="3.40.50.720">
    <property type="entry name" value="NAD(P)-binding Rossmann-like Domain"/>
    <property type="match status" value="1"/>
</dbReference>
<evidence type="ECO:0000256" key="1">
    <source>
        <dbReference type="ARBA" id="ARBA00006484"/>
    </source>
</evidence>
<comment type="caution">
    <text evidence="3">The sequence shown here is derived from an EMBL/GenBank/DDBJ whole genome shotgun (WGS) entry which is preliminary data.</text>
</comment>
<reference evidence="3 4" key="1">
    <citation type="submission" date="2007-11" db="EMBL/GenBank/DDBJ databases">
        <authorList>
            <person name="Wagner-Dobler I."/>
            <person name="Ferriera S."/>
            <person name="Johnson J."/>
            <person name="Kravitz S."/>
            <person name="Beeson K."/>
            <person name="Sutton G."/>
            <person name="Rogers Y.-H."/>
            <person name="Friedman R."/>
            <person name="Frazier M."/>
            <person name="Venter J.C."/>
        </authorList>
    </citation>
    <scope>NUCLEOTIDE SEQUENCE [LARGE SCALE GENOMIC DNA]</scope>
    <source>
        <strain evidence="3 4">HEL-45</strain>
    </source>
</reference>
<keyword evidence="2" id="KW-0560">Oxidoreductase</keyword>
<evidence type="ECO:0000256" key="2">
    <source>
        <dbReference type="ARBA" id="ARBA00023002"/>
    </source>
</evidence>
<dbReference type="Pfam" id="PF00106">
    <property type="entry name" value="adh_short"/>
    <property type="match status" value="1"/>
</dbReference>
<gene>
    <name evidence="3" type="ORF">OIHEL45_11665</name>
</gene>
<keyword evidence="4" id="KW-1185">Reference proteome</keyword>
<organism evidence="3 4">
    <name type="scientific">Sulfitobacter indolifex HEL-45</name>
    <dbReference type="NCBI Taxonomy" id="391624"/>
    <lineage>
        <taxon>Bacteria</taxon>
        <taxon>Pseudomonadati</taxon>
        <taxon>Pseudomonadota</taxon>
        <taxon>Alphaproteobacteria</taxon>
        <taxon>Rhodobacterales</taxon>
        <taxon>Roseobacteraceae</taxon>
        <taxon>Sulfitobacter</taxon>
    </lineage>
</organism>
<comment type="similarity">
    <text evidence="1">Belongs to the short-chain dehydrogenases/reductases (SDR) family.</text>
</comment>
<dbReference type="EMBL" id="ABID01000005">
    <property type="protein sequence ID" value="EDQ03989.1"/>
    <property type="molecule type" value="Genomic_DNA"/>
</dbReference>
<sequence>MRPKRRDTAPLDLPRGAVHIAVMSKTALITGASRGLGAALAEALAPTHHIIAVGRTTGALEELDDRIQAKGGSATLAPMDITNADAMAVLCRGIHDRWGGLDLWFHCAVHAAPLTPTDHIDTKDMEKSIAGNITATARLITFVSPLLGADGTAIFFDDPRAGTKFFGSYGATKAAQIALATSWQAETAQIGPRVHIVTPEPMPTATRARFFPGEDRAALSDTATQAAAVLAQLSENSAS</sequence>
<name>A0ABM9X3C5_9RHOB</name>